<dbReference type="RefSeq" id="WP_057656749.1">
    <property type="nucleotide sequence ID" value="NZ_LDJL01000001.1"/>
</dbReference>
<dbReference type="InterPro" id="IPR003718">
    <property type="entry name" value="OsmC/Ohr_fam"/>
</dbReference>
<evidence type="ECO:0000259" key="1">
    <source>
        <dbReference type="Pfam" id="PF12146"/>
    </source>
</evidence>
<sequence>MASKKVTFTGHDGSQLSASLELPARRPQAFALFAHCFTCGKDSVAAARISRALTDHGIAVMRFDFTGLGNSEGDFANTNFSSNVEDLVAAAAYLREHHQAPALLVGHSLGGAAVLAAAHEIPESVAVATLAAPAEPDHVLQQFGEPSRDEISRSGEATVSLAGRPFNIKRQFLQDLQSSRIDDCIAHLGKALLVMHSPLDTQVGVDSASRIFLRAKHPKSFVSLDKANHLLTRREDAEYAATVLAAWASHYLPMADATPLPAGIVEVSESGTGKFTQVVRSGRHVLAADEPADVGGDDAGPGPYDYLLAGLGACTSMTLRLYAERKQIPLQGVSVRLQHGRVHAEDCADCETSSGQIDQITRTLELTGDLSEAQHADLLRIADRCPVHRTLENEIKIRTSLASDQQQENP</sequence>
<protein>
    <submittedName>
        <fullName evidence="2">Osmotically inducible protein C</fullName>
    </submittedName>
</protein>
<keyword evidence="3" id="KW-1185">Reference proteome</keyword>
<dbReference type="Gene3D" id="3.40.50.1820">
    <property type="entry name" value="alpha/beta hydrolase"/>
    <property type="match status" value="1"/>
</dbReference>
<reference evidence="2 3" key="1">
    <citation type="submission" date="2015-05" db="EMBL/GenBank/DDBJ databases">
        <title>Genome sequencing and analysis of members of genus Stenotrophomonas.</title>
        <authorList>
            <person name="Patil P.P."/>
            <person name="Midha S."/>
            <person name="Patil P.B."/>
        </authorList>
    </citation>
    <scope>NUCLEOTIDE SEQUENCE [LARGE SCALE GENOMIC DNA]</scope>
    <source>
        <strain evidence="2 3">DSM 21858</strain>
    </source>
</reference>
<dbReference type="InterPro" id="IPR036102">
    <property type="entry name" value="OsmC/Ohrsf"/>
</dbReference>
<evidence type="ECO:0000313" key="3">
    <source>
        <dbReference type="Proteomes" id="UP000052052"/>
    </source>
</evidence>
<dbReference type="EMBL" id="LDJL01000001">
    <property type="protein sequence ID" value="KRG72076.1"/>
    <property type="molecule type" value="Genomic_DNA"/>
</dbReference>
<comment type="caution">
    <text evidence="2">The sequence shown here is derived from an EMBL/GenBank/DDBJ whole genome shotgun (WGS) entry which is preliminary data.</text>
</comment>
<organism evidence="2 3">
    <name type="scientific">Pseudoxanthomonas dokdonensis</name>
    <dbReference type="NCBI Taxonomy" id="344882"/>
    <lineage>
        <taxon>Bacteria</taxon>
        <taxon>Pseudomonadati</taxon>
        <taxon>Pseudomonadota</taxon>
        <taxon>Gammaproteobacteria</taxon>
        <taxon>Lysobacterales</taxon>
        <taxon>Lysobacteraceae</taxon>
        <taxon>Pseudoxanthomonas</taxon>
    </lineage>
</organism>
<dbReference type="Proteomes" id="UP000052052">
    <property type="component" value="Unassembled WGS sequence"/>
</dbReference>
<dbReference type="STRING" id="344882.ABB29_01065"/>
<name>A0A0R0CQ04_9GAMM</name>
<evidence type="ECO:0000313" key="2">
    <source>
        <dbReference type="EMBL" id="KRG72076.1"/>
    </source>
</evidence>
<dbReference type="ESTHER" id="9gamm-a0a0r0cq04">
    <property type="family name" value="Est-OsmC"/>
</dbReference>
<dbReference type="InterPro" id="IPR029058">
    <property type="entry name" value="AB_hydrolase_fold"/>
</dbReference>
<dbReference type="OrthoDB" id="9789573at2"/>
<dbReference type="Gene3D" id="3.30.300.20">
    <property type="match status" value="1"/>
</dbReference>
<feature type="domain" description="Serine aminopeptidase S33" evidence="1">
    <location>
        <begin position="41"/>
        <end position="134"/>
    </location>
</feature>
<dbReference type="Pfam" id="PF12146">
    <property type="entry name" value="Hydrolase_4"/>
    <property type="match status" value="1"/>
</dbReference>
<dbReference type="InterPro" id="IPR015946">
    <property type="entry name" value="KH_dom-like_a/b"/>
</dbReference>
<dbReference type="PANTHER" id="PTHR39624">
    <property type="entry name" value="PROTEIN INVOLVED IN RIMO-MEDIATED BETA-METHYLTHIOLATION OF RIBOSOMAL PROTEIN S12 YCAO"/>
    <property type="match status" value="1"/>
</dbReference>
<dbReference type="SUPFAM" id="SSF53474">
    <property type="entry name" value="alpha/beta-Hydrolases"/>
    <property type="match status" value="1"/>
</dbReference>
<dbReference type="PATRIC" id="fig|344882.3.peg.221"/>
<dbReference type="SUPFAM" id="SSF82784">
    <property type="entry name" value="OsmC-like"/>
    <property type="match status" value="1"/>
</dbReference>
<dbReference type="Pfam" id="PF02566">
    <property type="entry name" value="OsmC"/>
    <property type="match status" value="1"/>
</dbReference>
<gene>
    <name evidence="2" type="ORF">ABB29_01065</name>
</gene>
<dbReference type="InterPro" id="IPR022742">
    <property type="entry name" value="Hydrolase_4"/>
</dbReference>
<accession>A0A0R0CQ04</accession>
<dbReference type="AlphaFoldDB" id="A0A0R0CQ04"/>
<dbReference type="PANTHER" id="PTHR39624:SF2">
    <property type="entry name" value="OSMC-LIKE PROTEIN"/>
    <property type="match status" value="1"/>
</dbReference>
<proteinExistence type="predicted"/>